<feature type="non-terminal residue" evidence="6">
    <location>
        <position position="1"/>
    </location>
</feature>
<proteinExistence type="inferred from homology"/>
<dbReference type="Proteomes" id="UP000668214">
    <property type="component" value="Unassembled WGS sequence"/>
</dbReference>
<feature type="coiled-coil region" evidence="5">
    <location>
        <begin position="26"/>
        <end position="60"/>
    </location>
</feature>
<feature type="non-terminal residue" evidence="6">
    <location>
        <position position="152"/>
    </location>
</feature>
<dbReference type="Pfam" id="PF01920">
    <property type="entry name" value="Prefoldin_2"/>
    <property type="match status" value="1"/>
</dbReference>
<name>A0A836J7M0_9HYME</name>
<dbReference type="CDD" id="cd23163">
    <property type="entry name" value="Prefoldin_2"/>
    <property type="match status" value="1"/>
</dbReference>
<dbReference type="GO" id="GO:0006457">
    <property type="term" value="P:protein folding"/>
    <property type="evidence" value="ECO:0007669"/>
    <property type="project" value="InterPro"/>
</dbReference>
<dbReference type="InterPro" id="IPR009053">
    <property type="entry name" value="Prefoldin"/>
</dbReference>
<dbReference type="InterPro" id="IPR002777">
    <property type="entry name" value="PFD_beta-like"/>
</dbReference>
<dbReference type="InterPro" id="IPR027235">
    <property type="entry name" value="PFD2"/>
</dbReference>
<comment type="function">
    <text evidence="4">Binds specifically to cytosolic chaperonin (c-CPN) and transfers target proteins to it. Binds to nascent polypeptide chain and promotes folding in an environment in which there are many competing pathways for nonnative proteins.</text>
</comment>
<keyword evidence="5" id="KW-0175">Coiled coil</keyword>
<reference evidence="6" key="1">
    <citation type="submission" date="2020-02" db="EMBL/GenBank/DDBJ databases">
        <title>Relaxed selection underlies rapid genomic changes in the transitions from sociality to social parasitism in ants.</title>
        <authorList>
            <person name="Bi X."/>
        </authorList>
    </citation>
    <scope>NUCLEOTIDE SEQUENCE</scope>
    <source>
        <strain evidence="6">BGI-DK2014c</strain>
        <tissue evidence="6">Whole body</tissue>
    </source>
</reference>
<keyword evidence="3" id="KW-0143">Chaperone</keyword>
<evidence type="ECO:0000313" key="6">
    <source>
        <dbReference type="EMBL" id="KAG5307621.1"/>
    </source>
</evidence>
<feature type="coiled-coil region" evidence="5">
    <location>
        <begin position="97"/>
        <end position="148"/>
    </location>
</feature>
<dbReference type="SUPFAM" id="SSF46579">
    <property type="entry name" value="Prefoldin"/>
    <property type="match status" value="1"/>
</dbReference>
<comment type="caution">
    <text evidence="6">The sequence shown here is derived from an EMBL/GenBank/DDBJ whole genome shotgun (WGS) entry which is preliminary data.</text>
</comment>
<accession>A0A836J7M0</accession>
<comment type="subunit">
    <text evidence="2">Heterohexamer of two PFD-alpha type and four PFD-beta type subunits.</text>
</comment>
<evidence type="ECO:0000313" key="7">
    <source>
        <dbReference type="Proteomes" id="UP000668214"/>
    </source>
</evidence>
<evidence type="ECO:0000256" key="1">
    <source>
        <dbReference type="ARBA" id="ARBA00008045"/>
    </source>
</evidence>
<dbReference type="FunFam" id="1.10.287.370:FF:000002">
    <property type="entry name" value="Prefoldin subunit 2"/>
    <property type="match status" value="1"/>
</dbReference>
<sequence>MASEKKRETKTPSKRGKTAEEILTEFQSLRNEQRMLANKLSEMEMELNEHKIVIDTLKNVDPKRKCFRMIGGLLCERTVEDVMPALVTNKEQLMKVIDALNDQVTKKGIEINEYKEKHNIRIRGQDDLQQQEEDNNNKEDKRKAIVVNPIEI</sequence>
<dbReference type="Gene3D" id="1.10.287.370">
    <property type="match status" value="1"/>
</dbReference>
<dbReference type="AlphaFoldDB" id="A0A836J7M0"/>
<evidence type="ECO:0000256" key="2">
    <source>
        <dbReference type="ARBA" id="ARBA00011695"/>
    </source>
</evidence>
<dbReference type="GO" id="GO:0016272">
    <property type="term" value="C:prefoldin complex"/>
    <property type="evidence" value="ECO:0007669"/>
    <property type="project" value="InterPro"/>
</dbReference>
<protein>
    <submittedName>
        <fullName evidence="6">PFD2 protein</fullName>
    </submittedName>
</protein>
<organism evidence="6 7">
    <name type="scientific">Pseudoatta argentina</name>
    <dbReference type="NCBI Taxonomy" id="621737"/>
    <lineage>
        <taxon>Eukaryota</taxon>
        <taxon>Metazoa</taxon>
        <taxon>Ecdysozoa</taxon>
        <taxon>Arthropoda</taxon>
        <taxon>Hexapoda</taxon>
        <taxon>Insecta</taxon>
        <taxon>Pterygota</taxon>
        <taxon>Neoptera</taxon>
        <taxon>Endopterygota</taxon>
        <taxon>Hymenoptera</taxon>
        <taxon>Apocrita</taxon>
        <taxon>Aculeata</taxon>
        <taxon>Formicoidea</taxon>
        <taxon>Formicidae</taxon>
        <taxon>Myrmicinae</taxon>
        <taxon>Pseudoatta</taxon>
    </lineage>
</organism>
<evidence type="ECO:0000256" key="3">
    <source>
        <dbReference type="ARBA" id="ARBA00023186"/>
    </source>
</evidence>
<dbReference type="GO" id="GO:0051082">
    <property type="term" value="F:unfolded protein binding"/>
    <property type="evidence" value="ECO:0007669"/>
    <property type="project" value="InterPro"/>
</dbReference>
<evidence type="ECO:0000256" key="4">
    <source>
        <dbReference type="ARBA" id="ARBA00024667"/>
    </source>
</evidence>
<evidence type="ECO:0000256" key="5">
    <source>
        <dbReference type="SAM" id="Coils"/>
    </source>
</evidence>
<dbReference type="PANTHER" id="PTHR13303">
    <property type="entry name" value="PREFOLDIN SUBUNIT 2"/>
    <property type="match status" value="1"/>
</dbReference>
<keyword evidence="7" id="KW-1185">Reference proteome</keyword>
<dbReference type="EMBL" id="JAANIA010002908">
    <property type="protein sequence ID" value="KAG5307621.1"/>
    <property type="molecule type" value="Genomic_DNA"/>
</dbReference>
<gene>
    <name evidence="6" type="primary">Pfdn2</name>
    <name evidence="6" type="ORF">G6Z78_0012428</name>
</gene>
<comment type="similarity">
    <text evidence="1">Belongs to the prefoldin subunit beta family.</text>
</comment>